<accession>A0A814SIW9</accession>
<dbReference type="InterPro" id="IPR054125">
    <property type="entry name" value="MCM5_C"/>
</dbReference>
<dbReference type="Proteomes" id="UP000663854">
    <property type="component" value="Unassembled WGS sequence"/>
</dbReference>
<dbReference type="EMBL" id="CAJNOL010001561">
    <property type="protein sequence ID" value="CAF1382687.1"/>
    <property type="molecule type" value="Genomic_DNA"/>
</dbReference>
<keyword evidence="5" id="KW-1185">Reference proteome</keyword>
<evidence type="ECO:0000259" key="1">
    <source>
        <dbReference type="Pfam" id="PF21933"/>
    </source>
</evidence>
<dbReference type="Pfam" id="PF21933">
    <property type="entry name" value="MCM5_C"/>
    <property type="match status" value="1"/>
</dbReference>
<dbReference type="Proteomes" id="UP000663870">
    <property type="component" value="Unassembled WGS sequence"/>
</dbReference>
<evidence type="ECO:0000313" key="4">
    <source>
        <dbReference type="Proteomes" id="UP000663854"/>
    </source>
</evidence>
<evidence type="ECO:0000313" key="5">
    <source>
        <dbReference type="Proteomes" id="UP000663870"/>
    </source>
</evidence>
<comment type="caution">
    <text evidence="2">The sequence shown here is derived from an EMBL/GenBank/DDBJ whole genome shotgun (WGS) entry which is preliminary data.</text>
</comment>
<evidence type="ECO:0000313" key="2">
    <source>
        <dbReference type="EMBL" id="CAF1147089.1"/>
    </source>
</evidence>
<protein>
    <recommendedName>
        <fullName evidence="1">MCM5 C-terminal domain-containing protein</fullName>
    </recommendedName>
</protein>
<gene>
    <name evidence="3" type="ORF">JXQ802_LOCUS33766</name>
    <name evidence="2" type="ORF">PYM288_LOCUS22022</name>
</gene>
<proteinExistence type="predicted"/>
<dbReference type="AlphaFoldDB" id="A0A814SIW9"/>
<name>A0A814SIW9_9BILA</name>
<reference evidence="2" key="1">
    <citation type="submission" date="2021-02" db="EMBL/GenBank/DDBJ databases">
        <authorList>
            <person name="Nowell W R."/>
        </authorList>
    </citation>
    <scope>NUCLEOTIDE SEQUENCE</scope>
</reference>
<feature type="domain" description="MCM5 C-terminal" evidence="1">
    <location>
        <begin position="41"/>
        <end position="99"/>
    </location>
</feature>
<dbReference type="EMBL" id="CAJNOH010000912">
    <property type="protein sequence ID" value="CAF1147089.1"/>
    <property type="molecule type" value="Genomic_DNA"/>
</dbReference>
<organism evidence="2 4">
    <name type="scientific">Rotaria sordida</name>
    <dbReference type="NCBI Taxonomy" id="392033"/>
    <lineage>
        <taxon>Eukaryota</taxon>
        <taxon>Metazoa</taxon>
        <taxon>Spiralia</taxon>
        <taxon>Gnathifera</taxon>
        <taxon>Rotifera</taxon>
        <taxon>Eurotatoria</taxon>
        <taxon>Bdelloidea</taxon>
        <taxon>Philodinida</taxon>
        <taxon>Philodinidae</taxon>
        <taxon>Rotaria</taxon>
    </lineage>
</organism>
<sequence>MRLSSFVDEALRLFHVSTFASASSGNLTGFITFDDQKEITRIEKQIRRRFIIGSQVSELAIVQDFIQQNYSERTIYKVLHAMIRRGDIQYRIQHKILIRIR</sequence>
<evidence type="ECO:0000313" key="3">
    <source>
        <dbReference type="EMBL" id="CAF1382687.1"/>
    </source>
</evidence>